<dbReference type="GO" id="GO:0016020">
    <property type="term" value="C:membrane"/>
    <property type="evidence" value="ECO:0007669"/>
    <property type="project" value="TreeGrafter"/>
</dbReference>
<keyword evidence="4 6" id="KW-0862">Zinc</keyword>
<evidence type="ECO:0000256" key="2">
    <source>
        <dbReference type="ARBA" id="ARBA00022723"/>
    </source>
</evidence>
<accession>A0A851GJ96</accession>
<dbReference type="RefSeq" id="WP_178931250.1">
    <property type="nucleotide sequence ID" value="NZ_JACBAZ010000001.1"/>
</dbReference>
<dbReference type="GO" id="GO:0051603">
    <property type="term" value="P:proteolysis involved in protein catabolic process"/>
    <property type="evidence" value="ECO:0007669"/>
    <property type="project" value="TreeGrafter"/>
</dbReference>
<protein>
    <submittedName>
        <fullName evidence="8">M48 family metallopeptidase</fullName>
    </submittedName>
</protein>
<evidence type="ECO:0000313" key="9">
    <source>
        <dbReference type="Proteomes" id="UP000557872"/>
    </source>
</evidence>
<dbReference type="PANTHER" id="PTHR22726">
    <property type="entry name" value="METALLOENDOPEPTIDASE OMA1"/>
    <property type="match status" value="1"/>
</dbReference>
<evidence type="ECO:0000256" key="6">
    <source>
        <dbReference type="RuleBase" id="RU003983"/>
    </source>
</evidence>
<name>A0A851GJ96_9BACT</name>
<proteinExistence type="inferred from homology"/>
<dbReference type="GO" id="GO:0004222">
    <property type="term" value="F:metalloendopeptidase activity"/>
    <property type="evidence" value="ECO:0007669"/>
    <property type="project" value="InterPro"/>
</dbReference>
<keyword evidence="1 6" id="KW-0645">Protease</keyword>
<evidence type="ECO:0000256" key="4">
    <source>
        <dbReference type="ARBA" id="ARBA00022833"/>
    </source>
</evidence>
<keyword evidence="9" id="KW-1185">Reference proteome</keyword>
<evidence type="ECO:0000256" key="5">
    <source>
        <dbReference type="ARBA" id="ARBA00023049"/>
    </source>
</evidence>
<dbReference type="Gene3D" id="3.30.2010.10">
    <property type="entry name" value="Metalloproteases ('zincins'), catalytic domain"/>
    <property type="match status" value="1"/>
</dbReference>
<evidence type="ECO:0000256" key="1">
    <source>
        <dbReference type="ARBA" id="ARBA00022670"/>
    </source>
</evidence>
<evidence type="ECO:0000256" key="3">
    <source>
        <dbReference type="ARBA" id="ARBA00022801"/>
    </source>
</evidence>
<comment type="cofactor">
    <cofactor evidence="6">
        <name>Zn(2+)</name>
        <dbReference type="ChEBI" id="CHEBI:29105"/>
    </cofactor>
    <text evidence="6">Binds 1 zinc ion per subunit.</text>
</comment>
<dbReference type="InterPro" id="IPR051156">
    <property type="entry name" value="Mito/Outer_Membr_Metalloprot"/>
</dbReference>
<comment type="similarity">
    <text evidence="6">Belongs to the peptidase M48 family.</text>
</comment>
<dbReference type="EMBL" id="JACBAZ010000001">
    <property type="protein sequence ID" value="NWK54740.1"/>
    <property type="molecule type" value="Genomic_DNA"/>
</dbReference>
<dbReference type="InterPro" id="IPR001915">
    <property type="entry name" value="Peptidase_M48"/>
</dbReference>
<dbReference type="AlphaFoldDB" id="A0A851GJ96"/>
<keyword evidence="2" id="KW-0479">Metal-binding</keyword>
<feature type="domain" description="Peptidase M48" evidence="7">
    <location>
        <begin position="60"/>
        <end position="245"/>
    </location>
</feature>
<dbReference type="PANTHER" id="PTHR22726:SF1">
    <property type="entry name" value="METALLOENDOPEPTIDASE OMA1, MITOCHONDRIAL"/>
    <property type="match status" value="1"/>
</dbReference>
<dbReference type="Pfam" id="PF01435">
    <property type="entry name" value="Peptidase_M48"/>
    <property type="match status" value="1"/>
</dbReference>
<keyword evidence="5 6" id="KW-0482">Metalloprotease</keyword>
<dbReference type="CDD" id="cd07331">
    <property type="entry name" value="M48C_Oma1_like"/>
    <property type="match status" value="1"/>
</dbReference>
<dbReference type="GO" id="GO:0046872">
    <property type="term" value="F:metal ion binding"/>
    <property type="evidence" value="ECO:0007669"/>
    <property type="project" value="UniProtKB-KW"/>
</dbReference>
<evidence type="ECO:0000259" key="7">
    <source>
        <dbReference type="Pfam" id="PF01435"/>
    </source>
</evidence>
<keyword evidence="3 6" id="KW-0378">Hydrolase</keyword>
<organism evidence="8 9">
    <name type="scientific">Oceaniferula marina</name>
    <dbReference type="NCBI Taxonomy" id="2748318"/>
    <lineage>
        <taxon>Bacteria</taxon>
        <taxon>Pseudomonadati</taxon>
        <taxon>Verrucomicrobiota</taxon>
        <taxon>Verrucomicrobiia</taxon>
        <taxon>Verrucomicrobiales</taxon>
        <taxon>Verrucomicrobiaceae</taxon>
        <taxon>Oceaniferula</taxon>
    </lineage>
</organism>
<dbReference type="Proteomes" id="UP000557872">
    <property type="component" value="Unassembled WGS sequence"/>
</dbReference>
<gene>
    <name evidence="8" type="ORF">HW115_03910</name>
</gene>
<evidence type="ECO:0000313" key="8">
    <source>
        <dbReference type="EMBL" id="NWK54740.1"/>
    </source>
</evidence>
<sequence length="261" mass="29335">MVLLLIICCSFSSCSFRPAIDSTTGEVTSRAASSVIRTHGDWQFNRIKKRKKISHDPRYTEPVERVAKRLKQVIDMPDAEWEFVIFEDRSANAFALSGGKVGINTGLFKIVDNDALLAAVLGHEISHATANHSELRMYRTLGAIALGAALYAVLENNDVENPGYAVTGYALATYLIDTLPFSRKQEYESDKIGAIYMAKAGYDPRQAVELWKKLDAYHSQKNKTPQPEYLRTHPLDQSRIRALEEFMPVAMQHYKRAKPAP</sequence>
<comment type="caution">
    <text evidence="8">The sequence shown here is derived from an EMBL/GenBank/DDBJ whole genome shotgun (WGS) entry which is preliminary data.</text>
</comment>
<reference evidence="8 9" key="1">
    <citation type="submission" date="2020-07" db="EMBL/GenBank/DDBJ databases">
        <title>Roseicoccus Jingziensis gen. nov., sp. nov., isolated from coastal seawater.</title>
        <authorList>
            <person name="Feng X."/>
        </authorList>
    </citation>
    <scope>NUCLEOTIDE SEQUENCE [LARGE SCALE GENOMIC DNA]</scope>
    <source>
        <strain evidence="8 9">N1E253</strain>
    </source>
</reference>